<dbReference type="Gene3D" id="2.40.30.10">
    <property type="entry name" value="Translation factors"/>
    <property type="match status" value="1"/>
</dbReference>
<proteinExistence type="inferred from homology"/>
<keyword evidence="5" id="KW-0687">Ribonucleoprotein</keyword>
<keyword evidence="2" id="KW-0699">rRNA-binding</keyword>
<dbReference type="InterPro" id="IPR000597">
    <property type="entry name" value="Ribosomal_uL3"/>
</dbReference>
<dbReference type="EMBL" id="UINC01014308">
    <property type="protein sequence ID" value="SVA61123.1"/>
    <property type="molecule type" value="Genomic_DNA"/>
</dbReference>
<evidence type="ECO:0000256" key="6">
    <source>
        <dbReference type="SAM" id="MobiDB-lite"/>
    </source>
</evidence>
<dbReference type="Gene3D" id="3.30.160.810">
    <property type="match status" value="1"/>
</dbReference>
<accession>A0A381XA63</accession>
<reference evidence="7" key="1">
    <citation type="submission" date="2018-05" db="EMBL/GenBank/DDBJ databases">
        <authorList>
            <person name="Lanie J.A."/>
            <person name="Ng W.-L."/>
            <person name="Kazmierczak K.M."/>
            <person name="Andrzejewski T.M."/>
            <person name="Davidsen T.M."/>
            <person name="Wayne K.J."/>
            <person name="Tettelin H."/>
            <person name="Glass J.I."/>
            <person name="Rusch D."/>
            <person name="Podicherti R."/>
            <person name="Tsui H.-C.T."/>
            <person name="Winkler M.E."/>
        </authorList>
    </citation>
    <scope>NUCLEOTIDE SEQUENCE</scope>
</reference>
<dbReference type="GO" id="GO:0006412">
    <property type="term" value="P:translation"/>
    <property type="evidence" value="ECO:0007669"/>
    <property type="project" value="InterPro"/>
</dbReference>
<dbReference type="GO" id="GO:0019843">
    <property type="term" value="F:rRNA binding"/>
    <property type="evidence" value="ECO:0007669"/>
    <property type="project" value="UniProtKB-KW"/>
</dbReference>
<keyword evidence="4" id="KW-0689">Ribosomal protein</keyword>
<evidence type="ECO:0000256" key="4">
    <source>
        <dbReference type="ARBA" id="ARBA00022980"/>
    </source>
</evidence>
<name>A0A381XA63_9ZZZZ</name>
<evidence type="ECO:0008006" key="8">
    <source>
        <dbReference type="Google" id="ProtNLM"/>
    </source>
</evidence>
<evidence type="ECO:0000313" key="7">
    <source>
        <dbReference type="EMBL" id="SVA61123.1"/>
    </source>
</evidence>
<dbReference type="PANTHER" id="PTHR11229">
    <property type="entry name" value="50S RIBOSOMAL PROTEIN L3"/>
    <property type="match status" value="1"/>
</dbReference>
<evidence type="ECO:0000256" key="5">
    <source>
        <dbReference type="ARBA" id="ARBA00023274"/>
    </source>
</evidence>
<dbReference type="FunFam" id="3.30.160.810:FF:000001">
    <property type="entry name" value="50S ribosomal protein L3"/>
    <property type="match status" value="1"/>
</dbReference>
<dbReference type="SUPFAM" id="SSF50447">
    <property type="entry name" value="Translation proteins"/>
    <property type="match status" value="1"/>
</dbReference>
<protein>
    <recommendedName>
        <fullName evidence="8">50S ribosomal protein L3</fullName>
    </recommendedName>
</protein>
<organism evidence="7">
    <name type="scientific">marine metagenome</name>
    <dbReference type="NCBI Taxonomy" id="408172"/>
    <lineage>
        <taxon>unclassified sequences</taxon>
        <taxon>metagenomes</taxon>
        <taxon>ecological metagenomes</taxon>
    </lineage>
</organism>
<dbReference type="InterPro" id="IPR009000">
    <property type="entry name" value="Transl_B-barrel_sf"/>
</dbReference>
<dbReference type="AlphaFoldDB" id="A0A381XA63"/>
<dbReference type="InterPro" id="IPR019927">
    <property type="entry name" value="Ribosomal_uL3_bac/org-type"/>
</dbReference>
<dbReference type="FunFam" id="2.40.30.10:FF:000004">
    <property type="entry name" value="50S ribosomal protein L3"/>
    <property type="match status" value="1"/>
</dbReference>
<keyword evidence="3" id="KW-0694">RNA-binding</keyword>
<dbReference type="Pfam" id="PF00297">
    <property type="entry name" value="Ribosomal_L3"/>
    <property type="match status" value="1"/>
</dbReference>
<evidence type="ECO:0000256" key="2">
    <source>
        <dbReference type="ARBA" id="ARBA00022730"/>
    </source>
</evidence>
<dbReference type="PANTHER" id="PTHR11229:SF16">
    <property type="entry name" value="LARGE RIBOSOMAL SUBUNIT PROTEIN UL3C"/>
    <property type="match status" value="1"/>
</dbReference>
<dbReference type="GO" id="GO:0022625">
    <property type="term" value="C:cytosolic large ribosomal subunit"/>
    <property type="evidence" value="ECO:0007669"/>
    <property type="project" value="TreeGrafter"/>
</dbReference>
<evidence type="ECO:0000256" key="1">
    <source>
        <dbReference type="ARBA" id="ARBA00006540"/>
    </source>
</evidence>
<gene>
    <name evidence="7" type="ORF">METZ01_LOCUS113977</name>
</gene>
<sequence length="195" mass="20719">MTRLFDEVGMALSVTVVEAGPCPVLQIKSVDTDGYAAVQLGFGAKKDSRASSAEKGHAAKAGIGVAPRVIREFLMRDGDEYELGQSFTVELFKAGESVQVTGLSKGRGFQGVVKRWGFAGRPASHGHPMSRTPGSMGPGTDPSRVIKGKKLPGRMGGKRTTISNLKVVRVDSEKNLLFIKGGLPGSRNSHLLIQK</sequence>
<comment type="similarity">
    <text evidence="1">Belongs to the universal ribosomal protein uL3 family.</text>
</comment>
<dbReference type="NCBIfam" id="TIGR03625">
    <property type="entry name" value="L3_bact"/>
    <property type="match status" value="1"/>
</dbReference>
<dbReference type="GO" id="GO:0003735">
    <property type="term" value="F:structural constituent of ribosome"/>
    <property type="evidence" value="ECO:0007669"/>
    <property type="project" value="InterPro"/>
</dbReference>
<evidence type="ECO:0000256" key="3">
    <source>
        <dbReference type="ARBA" id="ARBA00022884"/>
    </source>
</evidence>
<feature type="region of interest" description="Disordered" evidence="6">
    <location>
        <begin position="120"/>
        <end position="158"/>
    </location>
</feature>